<organism evidence="1 2">
    <name type="scientific">Schistosoma mattheei</name>
    <dbReference type="NCBI Taxonomy" id="31246"/>
    <lineage>
        <taxon>Eukaryota</taxon>
        <taxon>Metazoa</taxon>
        <taxon>Spiralia</taxon>
        <taxon>Lophotrochozoa</taxon>
        <taxon>Platyhelminthes</taxon>
        <taxon>Trematoda</taxon>
        <taxon>Digenea</taxon>
        <taxon>Strigeidida</taxon>
        <taxon>Schistosomatoidea</taxon>
        <taxon>Schistosomatidae</taxon>
        <taxon>Schistosoma</taxon>
    </lineage>
</organism>
<keyword evidence="2" id="KW-1185">Reference proteome</keyword>
<dbReference type="Proteomes" id="UP000269396">
    <property type="component" value="Unassembled WGS sequence"/>
</dbReference>
<dbReference type="AlphaFoldDB" id="A0A3P8CNU1"/>
<sequence>MNKFIMIKIWIRNMFMDYSWFDPGVICVDCIIQISRIYIPWYWMRK</sequence>
<protein>
    <submittedName>
        <fullName evidence="1">Uncharacterized protein</fullName>
    </submittedName>
</protein>
<evidence type="ECO:0000313" key="2">
    <source>
        <dbReference type="Proteomes" id="UP000269396"/>
    </source>
</evidence>
<gene>
    <name evidence="1" type="ORF">SMTD_LOCUS7601</name>
</gene>
<evidence type="ECO:0000313" key="1">
    <source>
        <dbReference type="EMBL" id="VDP40462.1"/>
    </source>
</evidence>
<accession>A0A3P8CNU1</accession>
<reference evidence="1 2" key="1">
    <citation type="submission" date="2018-11" db="EMBL/GenBank/DDBJ databases">
        <authorList>
            <consortium name="Pathogen Informatics"/>
        </authorList>
    </citation>
    <scope>NUCLEOTIDE SEQUENCE [LARGE SCALE GENOMIC DNA]</scope>
    <source>
        <strain>Denwood</strain>
        <strain evidence="2">Zambia</strain>
    </source>
</reference>
<name>A0A3P8CNU1_9TREM</name>
<proteinExistence type="predicted"/>
<dbReference type="EMBL" id="UZAL01028337">
    <property type="protein sequence ID" value="VDP40462.1"/>
    <property type="molecule type" value="Genomic_DNA"/>
</dbReference>